<name>A0A166UT90_9AGAM</name>
<protein>
    <recommendedName>
        <fullName evidence="3">G domain-containing protein</fullName>
    </recommendedName>
</protein>
<accession>A0A166UT90</accession>
<sequence length="133" mass="14868">MPLHPDHKGPVILVDTPGFDATYRSDIECLSLIADDFIKIHGERTPLSEIVPRQVSERWDTALRTTSQEDMSVQGCRAQAFLDSCDDAWERIGTLPTTREKSLSNEIIEDKKGLNETAAAIELNAIMQKLITD</sequence>
<gene>
    <name evidence="1" type="ORF">FIBSPDRAFT_944592</name>
</gene>
<dbReference type="OrthoDB" id="8954335at2759"/>
<evidence type="ECO:0000313" key="1">
    <source>
        <dbReference type="EMBL" id="KZP32007.1"/>
    </source>
</evidence>
<dbReference type="Proteomes" id="UP000076532">
    <property type="component" value="Unassembled WGS sequence"/>
</dbReference>
<reference evidence="1 2" key="1">
    <citation type="journal article" date="2016" name="Mol. Biol. Evol.">
        <title>Comparative Genomics of Early-Diverging Mushroom-Forming Fungi Provides Insights into the Origins of Lignocellulose Decay Capabilities.</title>
        <authorList>
            <person name="Nagy L.G."/>
            <person name="Riley R."/>
            <person name="Tritt A."/>
            <person name="Adam C."/>
            <person name="Daum C."/>
            <person name="Floudas D."/>
            <person name="Sun H."/>
            <person name="Yadav J.S."/>
            <person name="Pangilinan J."/>
            <person name="Larsson K.H."/>
            <person name="Matsuura K."/>
            <person name="Barry K."/>
            <person name="Labutti K."/>
            <person name="Kuo R."/>
            <person name="Ohm R.A."/>
            <person name="Bhattacharya S.S."/>
            <person name="Shirouzu T."/>
            <person name="Yoshinaga Y."/>
            <person name="Martin F.M."/>
            <person name="Grigoriev I.V."/>
            <person name="Hibbett D.S."/>
        </authorList>
    </citation>
    <scope>NUCLEOTIDE SEQUENCE [LARGE SCALE GENOMIC DNA]</scope>
    <source>
        <strain evidence="1 2">CBS 109695</strain>
    </source>
</reference>
<proteinExistence type="predicted"/>
<evidence type="ECO:0008006" key="3">
    <source>
        <dbReference type="Google" id="ProtNLM"/>
    </source>
</evidence>
<dbReference type="AlphaFoldDB" id="A0A166UT90"/>
<dbReference type="EMBL" id="KV417487">
    <property type="protein sequence ID" value="KZP32007.1"/>
    <property type="molecule type" value="Genomic_DNA"/>
</dbReference>
<evidence type="ECO:0000313" key="2">
    <source>
        <dbReference type="Proteomes" id="UP000076532"/>
    </source>
</evidence>
<organism evidence="1 2">
    <name type="scientific">Athelia psychrophila</name>
    <dbReference type="NCBI Taxonomy" id="1759441"/>
    <lineage>
        <taxon>Eukaryota</taxon>
        <taxon>Fungi</taxon>
        <taxon>Dikarya</taxon>
        <taxon>Basidiomycota</taxon>
        <taxon>Agaricomycotina</taxon>
        <taxon>Agaricomycetes</taxon>
        <taxon>Agaricomycetidae</taxon>
        <taxon>Atheliales</taxon>
        <taxon>Atheliaceae</taxon>
        <taxon>Athelia</taxon>
    </lineage>
</organism>
<keyword evidence="2" id="KW-1185">Reference proteome</keyword>